<dbReference type="CDD" id="cd01767">
    <property type="entry name" value="UBX"/>
    <property type="match status" value="1"/>
</dbReference>
<dbReference type="Pfam" id="PF00789">
    <property type="entry name" value="UBX"/>
    <property type="match status" value="1"/>
</dbReference>
<dbReference type="InterPro" id="IPR029071">
    <property type="entry name" value="Ubiquitin-like_domsf"/>
</dbReference>
<gene>
    <name evidence="4" type="ORF">LPJ61_004505</name>
</gene>
<dbReference type="Proteomes" id="UP001143981">
    <property type="component" value="Unassembled WGS sequence"/>
</dbReference>
<evidence type="ECO:0000313" key="4">
    <source>
        <dbReference type="EMBL" id="KAJ1727562.1"/>
    </source>
</evidence>
<comment type="caution">
    <text evidence="4">The sequence shown here is derived from an EMBL/GenBank/DDBJ whole genome shotgun (WGS) entry which is preliminary data.</text>
</comment>
<feature type="compositionally biased region" description="Low complexity" evidence="1">
    <location>
        <begin position="41"/>
        <end position="58"/>
    </location>
</feature>
<feature type="region of interest" description="Disordered" evidence="1">
    <location>
        <begin position="35"/>
        <end position="58"/>
    </location>
</feature>
<dbReference type="SUPFAM" id="SSF54236">
    <property type="entry name" value="Ubiquitin-like"/>
    <property type="match status" value="1"/>
</dbReference>
<accession>A0A9W7Y4P9</accession>
<keyword evidence="2" id="KW-0472">Membrane</keyword>
<name>A0A9W7Y4P9_9FUNG</name>
<evidence type="ECO:0000313" key="5">
    <source>
        <dbReference type="Proteomes" id="UP001143981"/>
    </source>
</evidence>
<dbReference type="PROSITE" id="PS50033">
    <property type="entry name" value="UBX"/>
    <property type="match status" value="1"/>
</dbReference>
<evidence type="ECO:0000256" key="1">
    <source>
        <dbReference type="SAM" id="MobiDB-lite"/>
    </source>
</evidence>
<dbReference type="InterPro" id="IPR001012">
    <property type="entry name" value="UBX_dom"/>
</dbReference>
<evidence type="ECO:0000256" key="2">
    <source>
        <dbReference type="SAM" id="Phobius"/>
    </source>
</evidence>
<dbReference type="AlphaFoldDB" id="A0A9W7Y4P9"/>
<evidence type="ECO:0000259" key="3">
    <source>
        <dbReference type="PROSITE" id="PS50033"/>
    </source>
</evidence>
<organism evidence="4 5">
    <name type="scientific">Coemansia biformis</name>
    <dbReference type="NCBI Taxonomy" id="1286918"/>
    <lineage>
        <taxon>Eukaryota</taxon>
        <taxon>Fungi</taxon>
        <taxon>Fungi incertae sedis</taxon>
        <taxon>Zoopagomycota</taxon>
        <taxon>Kickxellomycotina</taxon>
        <taxon>Kickxellomycetes</taxon>
        <taxon>Kickxellales</taxon>
        <taxon>Kickxellaceae</taxon>
        <taxon>Coemansia</taxon>
    </lineage>
</organism>
<keyword evidence="2" id="KW-0812">Transmembrane</keyword>
<keyword evidence="2" id="KW-1133">Transmembrane helix</keyword>
<dbReference type="OrthoDB" id="2445133at2759"/>
<dbReference type="EMBL" id="JANBOI010001055">
    <property type="protein sequence ID" value="KAJ1727562.1"/>
    <property type="molecule type" value="Genomic_DNA"/>
</dbReference>
<feature type="domain" description="UBX" evidence="3">
    <location>
        <begin position="57"/>
        <end position="135"/>
    </location>
</feature>
<dbReference type="SMART" id="SM00166">
    <property type="entry name" value="UBX"/>
    <property type="match status" value="1"/>
</dbReference>
<feature type="non-terminal residue" evidence="4">
    <location>
        <position position="1"/>
    </location>
</feature>
<dbReference type="Gene3D" id="3.10.20.90">
    <property type="entry name" value="Phosphatidylinositol 3-kinase Catalytic Subunit, Chain A, domain 1"/>
    <property type="match status" value="1"/>
</dbReference>
<reference evidence="4" key="1">
    <citation type="submission" date="2022-07" db="EMBL/GenBank/DDBJ databases">
        <title>Phylogenomic reconstructions and comparative analyses of Kickxellomycotina fungi.</title>
        <authorList>
            <person name="Reynolds N.K."/>
            <person name="Stajich J.E."/>
            <person name="Barry K."/>
            <person name="Grigoriev I.V."/>
            <person name="Crous P."/>
            <person name="Smith M.E."/>
        </authorList>
    </citation>
    <scope>NUCLEOTIDE SEQUENCE</scope>
    <source>
        <strain evidence="4">BCRC 34381</strain>
    </source>
</reference>
<keyword evidence="5" id="KW-1185">Reference proteome</keyword>
<proteinExistence type="predicted"/>
<feature type="transmembrane region" description="Helical" evidence="2">
    <location>
        <begin position="168"/>
        <end position="188"/>
    </location>
</feature>
<protein>
    <recommendedName>
        <fullName evidence="3">UBX domain-containing protein</fullName>
    </recommendedName>
</protein>
<sequence>AERYRRMLVERRRADAQRLAQLRRDVADDRAAYTYTHGPTAPDAARPSAAARPGRRQPPTAARLLIRASNGDSTTATFEPGAAFGEVRALVESTFDTGGGRAEIVLAASRRLLGAADDGRTVRELGLCPSAALLVRVATPAKARAKPLPPLQGEAGDEEPRPRRRRAAALYLPVYLLLAAAALALLAWHQIDAPAPAAPHARQQHAPRP</sequence>